<gene>
    <name evidence="1" type="ORF">EJF14_10970</name>
</gene>
<evidence type="ECO:0000313" key="1">
    <source>
        <dbReference type="EMBL" id="QFZ25851.1"/>
    </source>
</evidence>
<protein>
    <submittedName>
        <fullName evidence="1">Uncharacterized protein</fullName>
    </submittedName>
</protein>
<accession>A0ACD0WEP6</accession>
<proteinExistence type="predicted"/>
<keyword evidence="2" id="KW-1185">Reference proteome</keyword>
<dbReference type="Proteomes" id="UP000326582">
    <property type="component" value="Chromosome 1"/>
</dbReference>
<dbReference type="EMBL" id="CP038484">
    <property type="protein sequence ID" value="QFZ25851.1"/>
    <property type="molecule type" value="Genomic_DNA"/>
</dbReference>
<name>A0ACD0WEP6_CLALS</name>
<reference evidence="2" key="1">
    <citation type="journal article" date="2019" name="MBio">
        <title>Comparative genomics for the elucidation of multidrug resistance (MDR) in Candida lusitaniae.</title>
        <authorList>
            <person name="Kannan A."/>
            <person name="Asner S.A."/>
            <person name="Trachsel E."/>
            <person name="Kelly S."/>
            <person name="Parker J."/>
            <person name="Sanglard D."/>
        </authorList>
    </citation>
    <scope>NUCLEOTIDE SEQUENCE [LARGE SCALE GENOMIC DNA]</scope>
    <source>
        <strain evidence="2">P1</strain>
    </source>
</reference>
<evidence type="ECO:0000313" key="2">
    <source>
        <dbReference type="Proteomes" id="UP000326582"/>
    </source>
</evidence>
<organism evidence="1 2">
    <name type="scientific">Clavispora lusitaniae</name>
    <name type="common">Candida lusitaniae</name>
    <dbReference type="NCBI Taxonomy" id="36911"/>
    <lineage>
        <taxon>Eukaryota</taxon>
        <taxon>Fungi</taxon>
        <taxon>Dikarya</taxon>
        <taxon>Ascomycota</taxon>
        <taxon>Saccharomycotina</taxon>
        <taxon>Pichiomycetes</taxon>
        <taxon>Metschnikowiaceae</taxon>
        <taxon>Clavispora</taxon>
    </lineage>
</organism>
<sequence length="316" mass="35195">MTSMIKHCFRSHTLLCGHSNVLFFGHDGCPFFGTNFHLSVRCTQVCFNRFQRVDGGLLIKLVCSLYCTSQVLKTFTQQTGTVVHPFRIEVVVTASIVNLWLHGTQYRAFVHVRVFSSETSNHSDSLRSTERLGGQVLNQASSQDGCRTLLRARYLSNLSVSHAKIGLSPDHVGGVRQHKDTHKWRRVVMPANNGRNVFTGTFAAESSLPSAYLSSLFSNFFRCDTDVHMSNFAFHHNFQFHASHGGNQLDCFWVSPGSVNKWGHNLVADFGVVSDNAIHATGGVEGSSGVLQENLLLQTLHLHDVGGLFCEQWERV</sequence>